<feature type="region of interest" description="Disordered" evidence="1">
    <location>
        <begin position="129"/>
        <end position="156"/>
    </location>
</feature>
<feature type="region of interest" description="Disordered" evidence="1">
    <location>
        <begin position="359"/>
        <end position="389"/>
    </location>
</feature>
<gene>
    <name evidence="2" type="ORF">Cgig2_022464</name>
</gene>
<keyword evidence="3" id="KW-1185">Reference proteome</keyword>
<evidence type="ECO:0000313" key="3">
    <source>
        <dbReference type="Proteomes" id="UP001153076"/>
    </source>
</evidence>
<reference evidence="2" key="1">
    <citation type="submission" date="2022-04" db="EMBL/GenBank/DDBJ databases">
        <title>Carnegiea gigantea Genome sequencing and assembly v2.</title>
        <authorList>
            <person name="Copetti D."/>
            <person name="Sanderson M.J."/>
            <person name="Burquez A."/>
            <person name="Wojciechowski M.F."/>
        </authorList>
    </citation>
    <scope>NUCLEOTIDE SEQUENCE</scope>
    <source>
        <strain evidence="2">SGP5-SGP5p</strain>
        <tissue evidence="2">Aerial part</tissue>
    </source>
</reference>
<comment type="caution">
    <text evidence="2">The sequence shown here is derived from an EMBL/GenBank/DDBJ whole genome shotgun (WGS) entry which is preliminary data.</text>
</comment>
<protein>
    <submittedName>
        <fullName evidence="2">Uncharacterized protein</fullName>
    </submittedName>
</protein>
<feature type="compositionally biased region" description="Polar residues" evidence="1">
    <location>
        <begin position="359"/>
        <end position="368"/>
    </location>
</feature>
<proteinExistence type="predicted"/>
<evidence type="ECO:0000256" key="1">
    <source>
        <dbReference type="SAM" id="MobiDB-lite"/>
    </source>
</evidence>
<name>A0A9Q1K9U7_9CARY</name>
<dbReference type="EMBL" id="JAKOGI010000222">
    <property type="protein sequence ID" value="KAJ8439327.1"/>
    <property type="molecule type" value="Genomic_DNA"/>
</dbReference>
<accession>A0A9Q1K9U7</accession>
<organism evidence="2 3">
    <name type="scientific">Carnegiea gigantea</name>
    <dbReference type="NCBI Taxonomy" id="171969"/>
    <lineage>
        <taxon>Eukaryota</taxon>
        <taxon>Viridiplantae</taxon>
        <taxon>Streptophyta</taxon>
        <taxon>Embryophyta</taxon>
        <taxon>Tracheophyta</taxon>
        <taxon>Spermatophyta</taxon>
        <taxon>Magnoliopsida</taxon>
        <taxon>eudicotyledons</taxon>
        <taxon>Gunneridae</taxon>
        <taxon>Pentapetalae</taxon>
        <taxon>Caryophyllales</taxon>
        <taxon>Cactineae</taxon>
        <taxon>Cactaceae</taxon>
        <taxon>Cactoideae</taxon>
        <taxon>Echinocereeae</taxon>
        <taxon>Carnegiea</taxon>
    </lineage>
</organism>
<feature type="compositionally biased region" description="Polar residues" evidence="1">
    <location>
        <begin position="142"/>
        <end position="154"/>
    </location>
</feature>
<evidence type="ECO:0000313" key="2">
    <source>
        <dbReference type="EMBL" id="KAJ8439327.1"/>
    </source>
</evidence>
<feature type="region of interest" description="Disordered" evidence="1">
    <location>
        <begin position="1"/>
        <end position="34"/>
    </location>
</feature>
<sequence>MTDRDPRRQRRRRGGARLSDADSHSPEAVGVGERTYGSPIRVPLTAAASTSFVPTPQVDARIENPFVDPNQVRLLNQDAGLQAPHAGDTSAAGGVNTAFWNTFGPFMPYNANLILSALGSMQQTALHPTPHHLPHPAVVSTPKPQAQGTAQQSGGRILPWSEPEVAVRDKSLIEPEGDTYMLYYRFSKYKMLSVSLEREPTVDELYRDTHMRRKKDNQGNWVCKKSELRLDEHLKRWHEYRSSHTSTDDSSQTPPLSEQDIWVQGNLTSKGRVYGFGAEGVLMKQRSRLSASTRSSSVHNYDAREMAMRLNEGVRRRLDKRRRLTTKRLKTFDRSWLKKGQRDKEKVKSKLSKLWRFFKSQQAGSSTAPPQDDDEDEPDPSHLGDSSED</sequence>
<dbReference type="Proteomes" id="UP001153076">
    <property type="component" value="Unassembled WGS sequence"/>
</dbReference>
<dbReference type="AlphaFoldDB" id="A0A9Q1K9U7"/>